<dbReference type="Proteomes" id="UP001187192">
    <property type="component" value="Unassembled WGS sequence"/>
</dbReference>
<proteinExistence type="predicted"/>
<sequence length="76" mass="8680">MVVRRWRSSGEPAGMGCRRSCGWAEMGGEGCLLGVAIRVATRRHDSKTTRISRVWVRKNRGRVVFVSRFRVVFVSR</sequence>
<accession>A0AA88IZJ7</accession>
<feature type="non-terminal residue" evidence="1">
    <location>
        <position position="76"/>
    </location>
</feature>
<keyword evidence="2" id="KW-1185">Reference proteome</keyword>
<comment type="caution">
    <text evidence="1">The sequence shown here is derived from an EMBL/GenBank/DDBJ whole genome shotgun (WGS) entry which is preliminary data.</text>
</comment>
<evidence type="ECO:0000313" key="1">
    <source>
        <dbReference type="EMBL" id="GMN57936.1"/>
    </source>
</evidence>
<name>A0AA88IZJ7_FICCA</name>
<protein>
    <submittedName>
        <fullName evidence="1">Uncharacterized protein</fullName>
    </submittedName>
</protein>
<organism evidence="1 2">
    <name type="scientific">Ficus carica</name>
    <name type="common">Common fig</name>
    <dbReference type="NCBI Taxonomy" id="3494"/>
    <lineage>
        <taxon>Eukaryota</taxon>
        <taxon>Viridiplantae</taxon>
        <taxon>Streptophyta</taxon>
        <taxon>Embryophyta</taxon>
        <taxon>Tracheophyta</taxon>
        <taxon>Spermatophyta</taxon>
        <taxon>Magnoliopsida</taxon>
        <taxon>eudicotyledons</taxon>
        <taxon>Gunneridae</taxon>
        <taxon>Pentapetalae</taxon>
        <taxon>rosids</taxon>
        <taxon>fabids</taxon>
        <taxon>Rosales</taxon>
        <taxon>Moraceae</taxon>
        <taxon>Ficeae</taxon>
        <taxon>Ficus</taxon>
    </lineage>
</organism>
<dbReference type="AlphaFoldDB" id="A0AA88IZJ7"/>
<gene>
    <name evidence="1" type="ORF">TIFTF001_027047</name>
</gene>
<evidence type="ECO:0000313" key="2">
    <source>
        <dbReference type="Proteomes" id="UP001187192"/>
    </source>
</evidence>
<dbReference type="EMBL" id="BTGU01000074">
    <property type="protein sequence ID" value="GMN57936.1"/>
    <property type="molecule type" value="Genomic_DNA"/>
</dbReference>
<reference evidence="1" key="1">
    <citation type="submission" date="2023-07" db="EMBL/GenBank/DDBJ databases">
        <title>draft genome sequence of fig (Ficus carica).</title>
        <authorList>
            <person name="Takahashi T."/>
            <person name="Nishimura K."/>
        </authorList>
    </citation>
    <scope>NUCLEOTIDE SEQUENCE</scope>
</reference>